<reference evidence="3" key="5">
    <citation type="submission" date="2015-06" db="UniProtKB">
        <authorList>
            <consortium name="EnsemblFungi"/>
        </authorList>
    </citation>
    <scope>IDENTIFICATION</scope>
    <source>
        <strain evidence="3">ATCC 64411</strain>
    </source>
</reference>
<dbReference type="Proteomes" id="UP000011715">
    <property type="component" value="Unassembled WGS sequence"/>
</dbReference>
<dbReference type="EnsemblFungi" id="MAPG_02168T0">
    <property type="protein sequence ID" value="MAPG_02168T0"/>
    <property type="gene ID" value="MAPG_02168"/>
</dbReference>
<accession>A0A0C4DQM5</accession>
<name>A0A0C4DQM5_MAGP6</name>
<feature type="compositionally biased region" description="Basic and acidic residues" evidence="1">
    <location>
        <begin position="42"/>
        <end position="51"/>
    </location>
</feature>
<sequence length="105" mass="10165">MTHAHAAMGGEEGLAAGNGGAGLAAGYGAVEHGGVMGQQQQARREDIDTGHDFVGGGHGAGGAGGGWPTITAQSSSTGGMYDWAEGGPSVAVRKGEGVEGYNHGS</sequence>
<feature type="compositionally biased region" description="Gly residues" evidence="1">
    <location>
        <begin position="53"/>
        <end position="67"/>
    </location>
</feature>
<dbReference type="EMBL" id="ADBL01000549">
    <property type="status" value="NOT_ANNOTATED_CDS"/>
    <property type="molecule type" value="Genomic_DNA"/>
</dbReference>
<dbReference type="VEuPathDB" id="FungiDB:MAPG_02168"/>
<protein>
    <submittedName>
        <fullName evidence="2 3">Uncharacterized protein</fullName>
    </submittedName>
</protein>
<reference evidence="4" key="2">
    <citation type="submission" date="2010-05" db="EMBL/GenBank/DDBJ databases">
        <title>The genome sequence of Magnaporthe poae strain ATCC 64411.</title>
        <authorList>
            <person name="Ma L.-J."/>
            <person name="Dead R."/>
            <person name="Young S."/>
            <person name="Zeng Q."/>
            <person name="Koehrsen M."/>
            <person name="Alvarado L."/>
            <person name="Berlin A."/>
            <person name="Chapman S.B."/>
            <person name="Chen Z."/>
            <person name="Freedman E."/>
            <person name="Gellesch M."/>
            <person name="Goldberg J."/>
            <person name="Griggs A."/>
            <person name="Gujja S."/>
            <person name="Heilman E.R."/>
            <person name="Heiman D."/>
            <person name="Hepburn T."/>
            <person name="Howarth C."/>
            <person name="Jen D."/>
            <person name="Larson L."/>
            <person name="Mehta T."/>
            <person name="Neiman D."/>
            <person name="Pearson M."/>
            <person name="Roberts A."/>
            <person name="Saif S."/>
            <person name="Shea T."/>
            <person name="Shenoy N."/>
            <person name="Sisk P."/>
            <person name="Stolte C."/>
            <person name="Sykes S."/>
            <person name="Walk T."/>
            <person name="White J."/>
            <person name="Yandava C."/>
            <person name="Haas B."/>
            <person name="Nusbaum C."/>
            <person name="Birren B."/>
        </authorList>
    </citation>
    <scope>NUCLEOTIDE SEQUENCE [LARGE SCALE GENOMIC DNA]</scope>
    <source>
        <strain evidence="4">ATCC 64411 / 73-15</strain>
    </source>
</reference>
<reference evidence="2" key="1">
    <citation type="submission" date="2010-05" db="EMBL/GenBank/DDBJ databases">
        <title>The Genome Sequence of Magnaporthe poae strain ATCC 64411.</title>
        <authorList>
            <consortium name="The Broad Institute Genome Sequencing Platform"/>
            <consortium name="Broad Institute Genome Sequencing Center for Infectious Disease"/>
            <person name="Ma L.-J."/>
            <person name="Dead R."/>
            <person name="Young S."/>
            <person name="Zeng Q."/>
            <person name="Koehrsen M."/>
            <person name="Alvarado L."/>
            <person name="Berlin A."/>
            <person name="Chapman S.B."/>
            <person name="Chen Z."/>
            <person name="Freedman E."/>
            <person name="Gellesch M."/>
            <person name="Goldberg J."/>
            <person name="Griggs A."/>
            <person name="Gujja S."/>
            <person name="Heilman E.R."/>
            <person name="Heiman D."/>
            <person name="Hepburn T."/>
            <person name="Howarth C."/>
            <person name="Jen D."/>
            <person name="Larson L."/>
            <person name="Mehta T."/>
            <person name="Neiman D."/>
            <person name="Pearson M."/>
            <person name="Roberts A."/>
            <person name="Saif S."/>
            <person name="Shea T."/>
            <person name="Shenoy N."/>
            <person name="Sisk P."/>
            <person name="Stolte C."/>
            <person name="Sykes S."/>
            <person name="Walk T."/>
            <person name="White J."/>
            <person name="Yandava C."/>
            <person name="Haas B."/>
            <person name="Nusbaum C."/>
            <person name="Birren B."/>
        </authorList>
    </citation>
    <scope>NUCLEOTIDE SEQUENCE</scope>
    <source>
        <strain evidence="2">ATCC 64411</strain>
    </source>
</reference>
<evidence type="ECO:0000313" key="3">
    <source>
        <dbReference type="EnsemblFungi" id="MAPG_02168T0"/>
    </source>
</evidence>
<organism evidence="3 4">
    <name type="scientific">Magnaporthiopsis poae (strain ATCC 64411 / 73-15)</name>
    <name type="common">Kentucky bluegrass fungus</name>
    <name type="synonym">Magnaporthe poae</name>
    <dbReference type="NCBI Taxonomy" id="644358"/>
    <lineage>
        <taxon>Eukaryota</taxon>
        <taxon>Fungi</taxon>
        <taxon>Dikarya</taxon>
        <taxon>Ascomycota</taxon>
        <taxon>Pezizomycotina</taxon>
        <taxon>Sordariomycetes</taxon>
        <taxon>Sordariomycetidae</taxon>
        <taxon>Magnaporthales</taxon>
        <taxon>Magnaporthaceae</taxon>
        <taxon>Magnaporthiopsis</taxon>
    </lineage>
</organism>
<dbReference type="EMBL" id="GL876967">
    <property type="protein sequence ID" value="KLU83102.1"/>
    <property type="molecule type" value="Genomic_DNA"/>
</dbReference>
<feature type="region of interest" description="Disordered" evidence="1">
    <location>
        <begin position="34"/>
        <end position="82"/>
    </location>
</feature>
<dbReference type="AlphaFoldDB" id="A0A0C4DQM5"/>
<reference evidence="3" key="4">
    <citation type="journal article" date="2015" name="G3 (Bethesda)">
        <title>Genome sequences of three phytopathogenic species of the Magnaporthaceae family of fungi.</title>
        <authorList>
            <person name="Okagaki L.H."/>
            <person name="Nunes C.C."/>
            <person name="Sailsbery J."/>
            <person name="Clay B."/>
            <person name="Brown D."/>
            <person name="John T."/>
            <person name="Oh Y."/>
            <person name="Young N."/>
            <person name="Fitzgerald M."/>
            <person name="Haas B.J."/>
            <person name="Zeng Q."/>
            <person name="Young S."/>
            <person name="Adiconis X."/>
            <person name="Fan L."/>
            <person name="Levin J.Z."/>
            <person name="Mitchell T.K."/>
            <person name="Okubara P.A."/>
            <person name="Farman M.L."/>
            <person name="Kohn L.M."/>
            <person name="Birren B."/>
            <person name="Ma L.-J."/>
            <person name="Dean R.A."/>
        </authorList>
    </citation>
    <scope>NUCLEOTIDE SEQUENCE</scope>
    <source>
        <strain evidence="3">ATCC 64411 / 73-15</strain>
    </source>
</reference>
<evidence type="ECO:0000313" key="2">
    <source>
        <dbReference type="EMBL" id="KLU83102.1"/>
    </source>
</evidence>
<evidence type="ECO:0000313" key="4">
    <source>
        <dbReference type="Proteomes" id="UP000011715"/>
    </source>
</evidence>
<gene>
    <name evidence="2" type="ORF">MAPG_02168</name>
</gene>
<keyword evidence="4" id="KW-1185">Reference proteome</keyword>
<reference evidence="2" key="3">
    <citation type="submission" date="2011-03" db="EMBL/GenBank/DDBJ databases">
        <title>Annotation of Magnaporthe poae ATCC 64411.</title>
        <authorList>
            <person name="Ma L.-J."/>
            <person name="Dead R."/>
            <person name="Young S.K."/>
            <person name="Zeng Q."/>
            <person name="Gargeya S."/>
            <person name="Fitzgerald M."/>
            <person name="Haas B."/>
            <person name="Abouelleil A."/>
            <person name="Alvarado L."/>
            <person name="Arachchi H.M."/>
            <person name="Berlin A."/>
            <person name="Brown A."/>
            <person name="Chapman S.B."/>
            <person name="Chen Z."/>
            <person name="Dunbar C."/>
            <person name="Freedman E."/>
            <person name="Gearin G."/>
            <person name="Gellesch M."/>
            <person name="Goldberg J."/>
            <person name="Griggs A."/>
            <person name="Gujja S."/>
            <person name="Heiman D."/>
            <person name="Howarth C."/>
            <person name="Larson L."/>
            <person name="Lui A."/>
            <person name="MacDonald P.J.P."/>
            <person name="Mehta T."/>
            <person name="Montmayeur A."/>
            <person name="Murphy C."/>
            <person name="Neiman D."/>
            <person name="Pearson M."/>
            <person name="Priest M."/>
            <person name="Roberts A."/>
            <person name="Saif S."/>
            <person name="Shea T."/>
            <person name="Shenoy N."/>
            <person name="Sisk P."/>
            <person name="Stolte C."/>
            <person name="Sykes S."/>
            <person name="Yandava C."/>
            <person name="Wortman J."/>
            <person name="Nusbaum C."/>
            <person name="Birren B."/>
        </authorList>
    </citation>
    <scope>NUCLEOTIDE SEQUENCE</scope>
    <source>
        <strain evidence="2">ATCC 64411</strain>
    </source>
</reference>
<evidence type="ECO:0000256" key="1">
    <source>
        <dbReference type="SAM" id="MobiDB-lite"/>
    </source>
</evidence>
<proteinExistence type="predicted"/>